<dbReference type="PROSITE" id="PS00480">
    <property type="entry name" value="CITRATE_SYNTHASE"/>
    <property type="match status" value="1"/>
</dbReference>
<protein>
    <recommendedName>
        <fullName evidence="3">Citrate synthase</fullName>
    </recommendedName>
</protein>
<dbReference type="PRINTS" id="PR00143">
    <property type="entry name" value="CITRTSNTHASE"/>
</dbReference>
<evidence type="ECO:0000313" key="6">
    <source>
        <dbReference type="Proteomes" id="UP000509241"/>
    </source>
</evidence>
<evidence type="ECO:0000256" key="2">
    <source>
        <dbReference type="ARBA" id="ARBA00022679"/>
    </source>
</evidence>
<dbReference type="InterPro" id="IPR036390">
    <property type="entry name" value="WH_DNA-bd_sf"/>
</dbReference>
<dbReference type="InterPro" id="IPR002020">
    <property type="entry name" value="Citrate_synthase"/>
</dbReference>
<dbReference type="Pfam" id="PF00285">
    <property type="entry name" value="Citrate_synt"/>
    <property type="match status" value="1"/>
</dbReference>
<dbReference type="SUPFAM" id="SSF48256">
    <property type="entry name" value="Citrate synthase"/>
    <property type="match status" value="1"/>
</dbReference>
<dbReference type="PANTHER" id="PTHR11739">
    <property type="entry name" value="CITRATE SYNTHASE"/>
    <property type="match status" value="1"/>
</dbReference>
<dbReference type="InterPro" id="IPR019810">
    <property type="entry name" value="Citrate_synthase_AS"/>
</dbReference>
<evidence type="ECO:0000313" key="5">
    <source>
        <dbReference type="EMBL" id="QLG49374.1"/>
    </source>
</evidence>
<evidence type="ECO:0000259" key="4">
    <source>
        <dbReference type="Pfam" id="PF24038"/>
    </source>
</evidence>
<dbReference type="PANTHER" id="PTHR11739:SF23">
    <property type="entry name" value="CITRATE SYNTHASE 2-RELATED"/>
    <property type="match status" value="1"/>
</dbReference>
<dbReference type="SUPFAM" id="SSF46785">
    <property type="entry name" value="Winged helix' DNA-binding domain"/>
    <property type="match status" value="1"/>
</dbReference>
<dbReference type="Gene3D" id="1.10.230.10">
    <property type="entry name" value="Cytochrome P450-Terp, domain 2"/>
    <property type="match status" value="1"/>
</dbReference>
<dbReference type="GO" id="GO:0005975">
    <property type="term" value="P:carbohydrate metabolic process"/>
    <property type="evidence" value="ECO:0007669"/>
    <property type="project" value="TreeGrafter"/>
</dbReference>
<dbReference type="Gene3D" id="1.10.580.10">
    <property type="entry name" value="Citrate Synthase, domain 1"/>
    <property type="match status" value="1"/>
</dbReference>
<dbReference type="GeneID" id="56033850"/>
<dbReference type="EMBL" id="CP058601">
    <property type="protein sequence ID" value="QLG49374.1"/>
    <property type="molecule type" value="Genomic_DNA"/>
</dbReference>
<sequence>MPPSVFDPRLQFVTVAETTLSDIDGENGELLIGGYPVEELATRASYEESVFLLLNGRLPTAAELDDFRSGLANRRGICSEVRAVLQRAAADETHAMDALRMGIATATLENAETDPQATAERVVAVFPTVAATYWRYRRGADPVLPNDDLGHAANYLYMLTGEEPAESAVRGLETFLTTLIDHGLNPSTFTARTVMSTESDVVSAATAAVGTFKGSRHGGGLEQVFEMLWEIHETGDGERYVREKLAADERVNGFGHPVYQVRDPRAEVLEAAAERFVEESGDDEFLENIRQFETVAGNVLSARAPHRGTEANVEVYAAALLHEIGVPKELFTATFGISRVGGWTAHCLEQLDDNALVRPTGQYVGPTGKDWLPVENRDVAGDSLVRRPVQSATLEPVSETLAILSEPNRLELLLLLSDRNDPVSYSALRASSSIEDKGRFNYHLRQLRDHFVVNRADGYELTDAGLAFVETVLTEEQLLDDLLD</sequence>
<keyword evidence="6" id="KW-1185">Reference proteome</keyword>
<organism evidence="5 6">
    <name type="scientific">Natrinema halophilum</name>
    <dbReference type="NCBI Taxonomy" id="1699371"/>
    <lineage>
        <taxon>Archaea</taxon>
        <taxon>Methanobacteriati</taxon>
        <taxon>Methanobacteriota</taxon>
        <taxon>Stenosarchaea group</taxon>
        <taxon>Halobacteria</taxon>
        <taxon>Halobacteriales</taxon>
        <taxon>Natrialbaceae</taxon>
        <taxon>Natrinema</taxon>
    </lineage>
</organism>
<name>A0A7D5GHT1_9EURY</name>
<dbReference type="RefSeq" id="WP_179261107.1">
    <property type="nucleotide sequence ID" value="NZ_CP058601.1"/>
</dbReference>
<feature type="domain" description="DUF7347" evidence="4">
    <location>
        <begin position="399"/>
        <end position="472"/>
    </location>
</feature>
<dbReference type="OrthoDB" id="350470at2157"/>
<accession>A0A7D5GHT1</accession>
<dbReference type="Pfam" id="PF24038">
    <property type="entry name" value="DUF7347"/>
    <property type="match status" value="1"/>
</dbReference>
<evidence type="ECO:0000256" key="3">
    <source>
        <dbReference type="RuleBase" id="RU000441"/>
    </source>
</evidence>
<dbReference type="AlphaFoldDB" id="A0A7D5GHT1"/>
<keyword evidence="2 3" id="KW-0808">Transferase</keyword>
<comment type="similarity">
    <text evidence="1 3">Belongs to the citrate synthase family.</text>
</comment>
<dbReference type="Proteomes" id="UP000509241">
    <property type="component" value="Chromosome"/>
</dbReference>
<dbReference type="InterPro" id="IPR036969">
    <property type="entry name" value="Citrate_synthase_sf"/>
</dbReference>
<dbReference type="InterPro" id="IPR036388">
    <property type="entry name" value="WH-like_DNA-bd_sf"/>
</dbReference>
<dbReference type="GO" id="GO:0046912">
    <property type="term" value="F:acyltransferase activity, acyl groups converted into alkyl on transfer"/>
    <property type="evidence" value="ECO:0007669"/>
    <property type="project" value="InterPro"/>
</dbReference>
<gene>
    <name evidence="5" type="ORF">HYG82_11125</name>
</gene>
<dbReference type="GO" id="GO:0005829">
    <property type="term" value="C:cytosol"/>
    <property type="evidence" value="ECO:0007669"/>
    <property type="project" value="TreeGrafter"/>
</dbReference>
<dbReference type="InterPro" id="IPR055771">
    <property type="entry name" value="DUF7347"/>
</dbReference>
<dbReference type="KEGG" id="haly:HYG82_11125"/>
<reference evidence="5 6" key="1">
    <citation type="submission" date="2020-07" db="EMBL/GenBank/DDBJ databases">
        <authorList>
            <person name="Cui H."/>
        </authorList>
    </citation>
    <scope>NUCLEOTIDE SEQUENCE [LARGE SCALE GENOMIC DNA]</scope>
    <source>
        <strain evidence="5 6">YPL8</strain>
    </source>
</reference>
<dbReference type="Gene3D" id="1.10.10.10">
    <property type="entry name" value="Winged helix-like DNA-binding domain superfamily/Winged helix DNA-binding domain"/>
    <property type="match status" value="1"/>
</dbReference>
<dbReference type="InterPro" id="IPR016143">
    <property type="entry name" value="Citrate_synth-like_sm_a-sub"/>
</dbReference>
<dbReference type="InterPro" id="IPR016142">
    <property type="entry name" value="Citrate_synth-like_lrg_a-sub"/>
</dbReference>
<proteinExistence type="inferred from homology"/>
<evidence type="ECO:0000256" key="1">
    <source>
        <dbReference type="ARBA" id="ARBA00010566"/>
    </source>
</evidence>
<dbReference type="GO" id="GO:0006099">
    <property type="term" value="P:tricarboxylic acid cycle"/>
    <property type="evidence" value="ECO:0007669"/>
    <property type="project" value="TreeGrafter"/>
</dbReference>